<evidence type="ECO:0000256" key="5">
    <source>
        <dbReference type="ARBA" id="ARBA00023136"/>
    </source>
</evidence>
<keyword evidence="4 7" id="KW-1133">Transmembrane helix</keyword>
<feature type="transmembrane region" description="Helical" evidence="7">
    <location>
        <begin position="279"/>
        <end position="296"/>
    </location>
</feature>
<organism evidence="9 10">
    <name type="scientific">Zophobas morio</name>
    <dbReference type="NCBI Taxonomy" id="2755281"/>
    <lineage>
        <taxon>Eukaryota</taxon>
        <taxon>Metazoa</taxon>
        <taxon>Ecdysozoa</taxon>
        <taxon>Arthropoda</taxon>
        <taxon>Hexapoda</taxon>
        <taxon>Insecta</taxon>
        <taxon>Pterygota</taxon>
        <taxon>Neoptera</taxon>
        <taxon>Endopterygota</taxon>
        <taxon>Coleoptera</taxon>
        <taxon>Polyphaga</taxon>
        <taxon>Cucujiformia</taxon>
        <taxon>Tenebrionidae</taxon>
        <taxon>Zophobas</taxon>
    </lineage>
</organism>
<evidence type="ECO:0000256" key="6">
    <source>
        <dbReference type="SAM" id="MobiDB-lite"/>
    </source>
</evidence>
<accession>A0AA38I4R9</accession>
<evidence type="ECO:0000313" key="10">
    <source>
        <dbReference type="Proteomes" id="UP001168821"/>
    </source>
</evidence>
<sequence length="338" mass="39083">MEKADDVNIPEDYEDNTPPSSTSMHYFRASFERACPDHDGFVTLEDLETSISRISFSEKPVPHYIAQKFRQIARLSWNELGSLMNDPKFESSFNSYVTKNADFNTTKRLPSVFNSCWPPGVAMTIISIIQIIVFLVDEVNSTTRPMGKVLFYDPAHRYEFWRYLTYMFVHTRSVACVLTLIIQMTWGTYFERVNGWRRTLVYYFGAAVSTSLGMSIAVPTFKLTEGTFIALLFMVLNVAFPIMDWVTTRNRTVRFIFFTLATGSSIAILIFSVSYSMHFLYLFGVVAGVLVSLVTPENLIVTKRQHTIWWIVGAIYMILMLVFIFWNIFYTDYFPKQV</sequence>
<keyword evidence="10" id="KW-1185">Reference proteome</keyword>
<feature type="transmembrane region" description="Helical" evidence="7">
    <location>
        <begin position="227"/>
        <end position="246"/>
    </location>
</feature>
<feature type="transmembrane region" description="Helical" evidence="7">
    <location>
        <begin position="308"/>
        <end position="329"/>
    </location>
</feature>
<dbReference type="InterPro" id="IPR022764">
    <property type="entry name" value="Peptidase_S54_rhomboid_dom"/>
</dbReference>
<dbReference type="Gene3D" id="1.20.1540.10">
    <property type="entry name" value="Rhomboid-like"/>
    <property type="match status" value="1"/>
</dbReference>
<dbReference type="Proteomes" id="UP001168821">
    <property type="component" value="Unassembled WGS sequence"/>
</dbReference>
<evidence type="ECO:0000313" key="9">
    <source>
        <dbReference type="EMBL" id="KAJ3651118.1"/>
    </source>
</evidence>
<proteinExistence type="inferred from homology"/>
<feature type="transmembrane region" description="Helical" evidence="7">
    <location>
        <begin position="163"/>
        <end position="188"/>
    </location>
</feature>
<feature type="region of interest" description="Disordered" evidence="6">
    <location>
        <begin position="1"/>
        <end position="21"/>
    </location>
</feature>
<comment type="caution">
    <text evidence="9">The sequence shown here is derived from an EMBL/GenBank/DDBJ whole genome shotgun (WGS) entry which is preliminary data.</text>
</comment>
<evidence type="ECO:0000256" key="2">
    <source>
        <dbReference type="ARBA" id="ARBA00009045"/>
    </source>
</evidence>
<evidence type="ECO:0000256" key="1">
    <source>
        <dbReference type="ARBA" id="ARBA00004141"/>
    </source>
</evidence>
<dbReference type="EMBL" id="JALNTZ010000005">
    <property type="protein sequence ID" value="KAJ3651118.1"/>
    <property type="molecule type" value="Genomic_DNA"/>
</dbReference>
<reference evidence="9" key="1">
    <citation type="journal article" date="2023" name="G3 (Bethesda)">
        <title>Whole genome assemblies of Zophobas morio and Tenebrio molitor.</title>
        <authorList>
            <person name="Kaur S."/>
            <person name="Stinson S.A."/>
            <person name="diCenzo G.C."/>
        </authorList>
    </citation>
    <scope>NUCLEOTIDE SEQUENCE</scope>
    <source>
        <strain evidence="9">QUZm001</strain>
    </source>
</reference>
<dbReference type="SUPFAM" id="SSF144091">
    <property type="entry name" value="Rhomboid-like"/>
    <property type="match status" value="1"/>
</dbReference>
<dbReference type="PANTHER" id="PTHR45840:SF8">
    <property type="entry name" value="RHOMBOID PROTEASE"/>
    <property type="match status" value="1"/>
</dbReference>
<evidence type="ECO:0000256" key="7">
    <source>
        <dbReference type="SAM" id="Phobius"/>
    </source>
</evidence>
<dbReference type="Pfam" id="PF01694">
    <property type="entry name" value="Rhomboid"/>
    <property type="match status" value="1"/>
</dbReference>
<dbReference type="PANTHER" id="PTHR45840">
    <property type="entry name" value="RHOMBOID-RELATED PROTEIN"/>
    <property type="match status" value="1"/>
</dbReference>
<evidence type="ECO:0000256" key="3">
    <source>
        <dbReference type="ARBA" id="ARBA00022692"/>
    </source>
</evidence>
<dbReference type="AlphaFoldDB" id="A0AA38I4R9"/>
<dbReference type="InterPro" id="IPR035952">
    <property type="entry name" value="Rhomboid-like_sf"/>
</dbReference>
<dbReference type="InterPro" id="IPR051739">
    <property type="entry name" value="Rhomboid_IM_Serine_Proteases"/>
</dbReference>
<name>A0AA38I4R9_9CUCU</name>
<feature type="transmembrane region" description="Helical" evidence="7">
    <location>
        <begin position="116"/>
        <end position="136"/>
    </location>
</feature>
<evidence type="ECO:0000256" key="4">
    <source>
        <dbReference type="ARBA" id="ARBA00022989"/>
    </source>
</evidence>
<comment type="subcellular location">
    <subcellularLocation>
        <location evidence="1">Membrane</location>
        <topology evidence="1">Multi-pass membrane protein</topology>
    </subcellularLocation>
</comment>
<keyword evidence="3 7" id="KW-0812">Transmembrane</keyword>
<feature type="domain" description="Peptidase S54 rhomboid" evidence="8">
    <location>
        <begin position="159"/>
        <end position="294"/>
    </location>
</feature>
<gene>
    <name evidence="9" type="ORF">Zmor_017176</name>
</gene>
<protein>
    <recommendedName>
        <fullName evidence="8">Peptidase S54 rhomboid domain-containing protein</fullName>
    </recommendedName>
</protein>
<dbReference type="GO" id="GO:0004252">
    <property type="term" value="F:serine-type endopeptidase activity"/>
    <property type="evidence" value="ECO:0007669"/>
    <property type="project" value="InterPro"/>
</dbReference>
<feature type="transmembrane region" description="Helical" evidence="7">
    <location>
        <begin position="200"/>
        <end position="221"/>
    </location>
</feature>
<evidence type="ECO:0000259" key="8">
    <source>
        <dbReference type="Pfam" id="PF01694"/>
    </source>
</evidence>
<comment type="similarity">
    <text evidence="2">Belongs to the peptidase S54 family.</text>
</comment>
<keyword evidence="5 7" id="KW-0472">Membrane</keyword>
<dbReference type="GO" id="GO:0016020">
    <property type="term" value="C:membrane"/>
    <property type="evidence" value="ECO:0007669"/>
    <property type="project" value="UniProtKB-SubCell"/>
</dbReference>
<feature type="transmembrane region" description="Helical" evidence="7">
    <location>
        <begin position="253"/>
        <end position="273"/>
    </location>
</feature>